<sequence length="121" mass="12908">MRDRRSYRSSSLFGNAPKSIAVAGTASRSYTDGSRATPTTTSSAPSLSSSARPTLTSLRRSKRIVITSTRSLSSAVRMRSAYSDGLESGHTLVEVTALNPFDPQYTQAMNQAAAARGYVRG</sequence>
<organism evidence="2 3">
    <name type="scientific">Cladophialophora bantiana (strain ATCC 10958 / CBS 173.52 / CDC B-1940 / NIH 8579)</name>
    <name type="common">Xylohypha bantiana</name>
    <dbReference type="NCBI Taxonomy" id="1442370"/>
    <lineage>
        <taxon>Eukaryota</taxon>
        <taxon>Fungi</taxon>
        <taxon>Dikarya</taxon>
        <taxon>Ascomycota</taxon>
        <taxon>Pezizomycotina</taxon>
        <taxon>Eurotiomycetes</taxon>
        <taxon>Chaetothyriomycetidae</taxon>
        <taxon>Chaetothyriales</taxon>
        <taxon>Herpotrichiellaceae</taxon>
        <taxon>Cladophialophora</taxon>
    </lineage>
</organism>
<protein>
    <submittedName>
        <fullName evidence="2">Uncharacterized protein</fullName>
    </submittedName>
</protein>
<keyword evidence="3" id="KW-1185">Reference proteome</keyword>
<dbReference type="Proteomes" id="UP000053789">
    <property type="component" value="Unassembled WGS sequence"/>
</dbReference>
<dbReference type="EMBL" id="KN847020">
    <property type="protein sequence ID" value="KIW86589.1"/>
    <property type="molecule type" value="Genomic_DNA"/>
</dbReference>
<accession>A0A0D2HQ70</accession>
<proteinExistence type="predicted"/>
<dbReference type="GeneID" id="27705734"/>
<feature type="region of interest" description="Disordered" evidence="1">
    <location>
        <begin position="24"/>
        <end position="62"/>
    </location>
</feature>
<gene>
    <name evidence="2" type="ORF">Z519_12806</name>
</gene>
<dbReference type="VEuPathDB" id="FungiDB:Z519_12806"/>
<name>A0A0D2HQ70_CLAB1</name>
<evidence type="ECO:0000256" key="1">
    <source>
        <dbReference type="SAM" id="MobiDB-lite"/>
    </source>
</evidence>
<feature type="compositionally biased region" description="Low complexity" evidence="1">
    <location>
        <begin position="34"/>
        <end position="58"/>
    </location>
</feature>
<evidence type="ECO:0000313" key="2">
    <source>
        <dbReference type="EMBL" id="KIW86589.1"/>
    </source>
</evidence>
<reference evidence="2" key="1">
    <citation type="submission" date="2015-01" db="EMBL/GenBank/DDBJ databases">
        <title>The Genome Sequence of Cladophialophora bantiana CBS 173.52.</title>
        <authorList>
            <consortium name="The Broad Institute Genomics Platform"/>
            <person name="Cuomo C."/>
            <person name="de Hoog S."/>
            <person name="Gorbushina A."/>
            <person name="Stielow B."/>
            <person name="Teixiera M."/>
            <person name="Abouelleil A."/>
            <person name="Chapman S.B."/>
            <person name="Priest M."/>
            <person name="Young S.K."/>
            <person name="Wortman J."/>
            <person name="Nusbaum C."/>
            <person name="Birren B."/>
        </authorList>
    </citation>
    <scope>NUCLEOTIDE SEQUENCE [LARGE SCALE GENOMIC DNA]</scope>
    <source>
        <strain evidence="2">CBS 173.52</strain>
    </source>
</reference>
<evidence type="ECO:0000313" key="3">
    <source>
        <dbReference type="Proteomes" id="UP000053789"/>
    </source>
</evidence>
<dbReference type="AlphaFoldDB" id="A0A0D2HQ70"/>
<dbReference type="RefSeq" id="XP_016613258.1">
    <property type="nucleotide sequence ID" value="XM_016770511.1"/>
</dbReference>
<dbReference type="HOGENOM" id="CLU_2037809_0_0_1"/>